<accession>A0A5K1VFR1</accession>
<comment type="caution">
    <text evidence="16">The sequence shown here is derived from an EMBL/GenBank/DDBJ whole genome shotgun (WGS) entry which is preliminary data.</text>
</comment>
<dbReference type="OMA" id="TEAMCEL"/>
<dbReference type="GO" id="GO:0046340">
    <property type="term" value="P:diacylglycerol catabolic process"/>
    <property type="evidence" value="ECO:0007669"/>
    <property type="project" value="TreeGrafter"/>
</dbReference>
<reference evidence="16 17" key="1">
    <citation type="submission" date="2016-05" db="EMBL/GenBank/DDBJ databases">
        <title>First whole genome sequencing of Entamoeba histolytica HM1:IMSS-clone-6.</title>
        <authorList>
            <person name="Mukherjee Avik.K."/>
            <person name="Izumyama S."/>
            <person name="Nakada-Tsukui K."/>
            <person name="Nozaki T."/>
        </authorList>
    </citation>
    <scope>NUCLEOTIDE SEQUENCE [LARGE SCALE GENOMIC DNA]</scope>
    <source>
        <strain evidence="16 17">HM1:IMSS clone 6</strain>
    </source>
</reference>
<dbReference type="PANTHER" id="PTHR45792:SF8">
    <property type="entry name" value="DIACYLGLYCEROL LIPASE-ALPHA"/>
    <property type="match status" value="1"/>
</dbReference>
<evidence type="ECO:0000256" key="1">
    <source>
        <dbReference type="ARBA" id="ARBA00001913"/>
    </source>
</evidence>
<evidence type="ECO:0000256" key="2">
    <source>
        <dbReference type="ARBA" id="ARBA00004651"/>
    </source>
</evidence>
<dbReference type="Pfam" id="PF01764">
    <property type="entry name" value="Lipase_3"/>
    <property type="match status" value="1"/>
</dbReference>
<gene>
    <name evidence="16" type="ORF">CL6EHI_072130</name>
</gene>
<dbReference type="ESTHER" id="enthi-q513q8">
    <property type="family name" value="Lipase_3"/>
</dbReference>
<evidence type="ECO:0000256" key="5">
    <source>
        <dbReference type="ARBA" id="ARBA00022692"/>
    </source>
</evidence>
<dbReference type="InterPro" id="IPR002921">
    <property type="entry name" value="Fungal_lipase-type"/>
</dbReference>
<keyword evidence="10" id="KW-1133">Transmembrane helix</keyword>
<dbReference type="VEuPathDB" id="AmoebaDB:EHI_072130"/>
<dbReference type="GO" id="GO:0046872">
    <property type="term" value="F:metal ion binding"/>
    <property type="evidence" value="ECO:0007669"/>
    <property type="project" value="UniProtKB-KW"/>
</dbReference>
<keyword evidence="9" id="KW-0442">Lipid degradation</keyword>
<dbReference type="Gene3D" id="3.40.50.1820">
    <property type="entry name" value="alpha/beta hydrolase"/>
    <property type="match status" value="1"/>
</dbReference>
<dbReference type="Proteomes" id="UP000078387">
    <property type="component" value="Unassembled WGS sequence"/>
</dbReference>
<dbReference type="AlphaFoldDB" id="A0A5K1VFR1"/>
<dbReference type="CDD" id="cd00519">
    <property type="entry name" value="Lipase_3"/>
    <property type="match status" value="1"/>
</dbReference>
<comment type="cofactor">
    <cofactor evidence="1">
        <name>Ca(2+)</name>
        <dbReference type="ChEBI" id="CHEBI:29108"/>
    </cofactor>
</comment>
<proteinExistence type="predicted"/>
<keyword evidence="11" id="KW-0443">Lipid metabolism</keyword>
<feature type="domain" description="Fungal lipase-type" evidence="15">
    <location>
        <begin position="165"/>
        <end position="295"/>
    </location>
</feature>
<evidence type="ECO:0000256" key="10">
    <source>
        <dbReference type="ARBA" id="ARBA00022989"/>
    </source>
</evidence>
<evidence type="ECO:0000256" key="9">
    <source>
        <dbReference type="ARBA" id="ARBA00022963"/>
    </source>
</evidence>
<keyword evidence="12" id="KW-0472">Membrane</keyword>
<dbReference type="VEuPathDB" id="AmoebaDB:EHI8A_175130"/>
<dbReference type="SUPFAM" id="SSF53474">
    <property type="entry name" value="alpha/beta-Hydrolases"/>
    <property type="match status" value="1"/>
</dbReference>
<dbReference type="GO" id="GO:0019369">
    <property type="term" value="P:arachidonate metabolic process"/>
    <property type="evidence" value="ECO:0007669"/>
    <property type="project" value="TreeGrafter"/>
</dbReference>
<sequence>MNKPTQPNEQGLFQKITDSIKESLSQSIGVYASAYGEVLELLNKEFGVDAISSLCGLLLLEGLPKPDIHDVPIIKNKDFYYLIMKLSRHVTAAYGSKHDSTYTLVNEEECNKEAKGYSPEEIEIAAICSRAGIYPNMLLSLVTSPPLFVASYYLALDPSLHSLILCIRGTFSVNDIVSDMILYGSPFTYKEEEGIVHTGMYKTAQETLKYVFPSLEKARNEYPNLDLIITGHSLGGGIATLITLFLNEQKPEWNIHCYGFAPAATLSENIAMMPEVNELVTSIVFDYDVVPSLSLNSCKRLIKRMNKVLEQVGFDYIKYIAKLSQGMKTSEAARQLVEEYEKPIDDSIDVIISPQPLLPGGEVYQILREPNNMFSLQLVANNVFGEIKVSNSMIADHLPTNYIIATTKLYKQMTNEEIEEDRKKLFEQCLEMV</sequence>
<dbReference type="EC" id="3.1.1.116" evidence="14"/>
<evidence type="ECO:0000256" key="12">
    <source>
        <dbReference type="ARBA" id="ARBA00023136"/>
    </source>
</evidence>
<evidence type="ECO:0000256" key="14">
    <source>
        <dbReference type="ARBA" id="ARBA00026104"/>
    </source>
</evidence>
<dbReference type="VEuPathDB" id="AmoebaDB:EHI7A_163030"/>
<dbReference type="GO" id="GO:0005886">
    <property type="term" value="C:plasma membrane"/>
    <property type="evidence" value="ECO:0007669"/>
    <property type="project" value="UniProtKB-SubCell"/>
</dbReference>
<evidence type="ECO:0000313" key="16">
    <source>
        <dbReference type="EMBL" id="GAT96894.1"/>
    </source>
</evidence>
<evidence type="ECO:0000256" key="7">
    <source>
        <dbReference type="ARBA" id="ARBA00022801"/>
    </source>
</evidence>
<dbReference type="InterPro" id="IPR029058">
    <property type="entry name" value="AB_hydrolase_fold"/>
</dbReference>
<keyword evidence="7" id="KW-0378">Hydrolase</keyword>
<evidence type="ECO:0000313" key="17">
    <source>
        <dbReference type="Proteomes" id="UP000078387"/>
    </source>
</evidence>
<protein>
    <recommendedName>
        <fullName evidence="14">sn-1-specific diacylglycerol lipase</fullName>
        <ecNumber evidence="14">3.1.1.116</ecNumber>
    </recommendedName>
</protein>
<evidence type="ECO:0000256" key="4">
    <source>
        <dbReference type="ARBA" id="ARBA00022553"/>
    </source>
</evidence>
<dbReference type="VEuPathDB" id="AmoebaDB:KM1_057120"/>
<organism evidence="16 17">
    <name type="scientific">Entamoeba histolytica</name>
    <dbReference type="NCBI Taxonomy" id="5759"/>
    <lineage>
        <taxon>Eukaryota</taxon>
        <taxon>Amoebozoa</taxon>
        <taxon>Evosea</taxon>
        <taxon>Archamoebae</taxon>
        <taxon>Mastigamoebida</taxon>
        <taxon>Entamoebidae</taxon>
        <taxon>Entamoeba</taxon>
    </lineage>
</organism>
<dbReference type="PANTHER" id="PTHR45792">
    <property type="entry name" value="DIACYLGLYCEROL LIPASE HOMOLOG-RELATED"/>
    <property type="match status" value="1"/>
</dbReference>
<evidence type="ECO:0000256" key="6">
    <source>
        <dbReference type="ARBA" id="ARBA00022723"/>
    </source>
</evidence>
<keyword evidence="4" id="KW-0597">Phosphoprotein</keyword>
<comment type="subcellular location">
    <subcellularLocation>
        <location evidence="2">Cell membrane</location>
        <topology evidence="2">Multi-pass membrane protein</topology>
    </subcellularLocation>
</comment>
<dbReference type="GO" id="GO:0016298">
    <property type="term" value="F:lipase activity"/>
    <property type="evidence" value="ECO:0007669"/>
    <property type="project" value="TreeGrafter"/>
</dbReference>
<evidence type="ECO:0000256" key="8">
    <source>
        <dbReference type="ARBA" id="ARBA00022837"/>
    </source>
</evidence>
<evidence type="ECO:0000256" key="11">
    <source>
        <dbReference type="ARBA" id="ARBA00023098"/>
    </source>
</evidence>
<evidence type="ECO:0000259" key="15">
    <source>
        <dbReference type="Pfam" id="PF01764"/>
    </source>
</evidence>
<dbReference type="EMBL" id="BDEQ01000001">
    <property type="protein sequence ID" value="GAT96894.1"/>
    <property type="molecule type" value="Genomic_DNA"/>
</dbReference>
<evidence type="ECO:0000256" key="13">
    <source>
        <dbReference type="ARBA" id="ARBA00024531"/>
    </source>
</evidence>
<name>A0A5K1VFR1_ENTHI</name>
<dbReference type="FunFam" id="3.40.50.1820:FF:000517">
    <property type="entry name" value="Lipase domain containing protein"/>
    <property type="match status" value="1"/>
</dbReference>
<comment type="catalytic activity">
    <reaction evidence="13">
        <text>a 1,2-diacyl-sn-glycerol + H2O = a 2-acylglycerol + a fatty acid + H(+)</text>
        <dbReference type="Rhea" id="RHEA:33275"/>
        <dbReference type="ChEBI" id="CHEBI:15377"/>
        <dbReference type="ChEBI" id="CHEBI:15378"/>
        <dbReference type="ChEBI" id="CHEBI:17389"/>
        <dbReference type="ChEBI" id="CHEBI:17815"/>
        <dbReference type="ChEBI" id="CHEBI:28868"/>
        <dbReference type="EC" id="3.1.1.116"/>
    </reaction>
    <physiologicalReaction direction="left-to-right" evidence="13">
        <dbReference type="Rhea" id="RHEA:33276"/>
    </physiologicalReaction>
</comment>
<evidence type="ECO:0000256" key="3">
    <source>
        <dbReference type="ARBA" id="ARBA00022475"/>
    </source>
</evidence>
<keyword evidence="8" id="KW-0106">Calcium</keyword>
<dbReference type="InterPro" id="IPR052214">
    <property type="entry name" value="DAG_Lipase-Related"/>
</dbReference>
<keyword evidence="5" id="KW-0812">Transmembrane</keyword>
<keyword evidence="6" id="KW-0479">Metal-binding</keyword>
<keyword evidence="3" id="KW-1003">Cell membrane</keyword>
<dbReference type="VEuPathDB" id="AmoebaDB:EHI5A_044100"/>